<accession>A0A6A0BHQ3</accession>
<dbReference type="Proteomes" id="UP000480303">
    <property type="component" value="Unassembled WGS sequence"/>
</dbReference>
<gene>
    <name evidence="1" type="ORF">Hs30E_18780</name>
</gene>
<comment type="caution">
    <text evidence="1">The sequence shown here is derived from an EMBL/GenBank/DDBJ whole genome shotgun (WGS) entry which is preliminary data.</text>
</comment>
<proteinExistence type="predicted"/>
<evidence type="ECO:0000313" key="1">
    <source>
        <dbReference type="EMBL" id="GFH43327.1"/>
    </source>
</evidence>
<reference evidence="1 2" key="1">
    <citation type="submission" date="2020-02" db="EMBL/GenBank/DDBJ databases">
        <title>Draft genome sequence of Lactococcus sp. Hs30E4-3.</title>
        <authorList>
            <person name="Noda S."/>
            <person name="Yuki M."/>
            <person name="Ohkuma M."/>
        </authorList>
    </citation>
    <scope>NUCLEOTIDE SEQUENCE [LARGE SCALE GENOMIC DNA]</scope>
    <source>
        <strain evidence="1 2">Hs30E4-3</strain>
    </source>
</reference>
<protein>
    <submittedName>
        <fullName evidence="1">Uncharacterized protein</fullName>
    </submittedName>
</protein>
<sequence length="69" mass="7809">MWGKLERCSRRDAMDALFFECGGIPQEDLNSFVSHVVVGKGNEHVEKYREAKQGEKNGYLIPLNRAGIL</sequence>
<name>A0A6A0BHQ3_9LACT</name>
<evidence type="ECO:0000313" key="2">
    <source>
        <dbReference type="Proteomes" id="UP000480303"/>
    </source>
</evidence>
<keyword evidence="2" id="KW-1185">Reference proteome</keyword>
<dbReference type="AlphaFoldDB" id="A0A6A0BHQ3"/>
<organism evidence="1 2">
    <name type="scientific">Pseudolactococcus hodotermopsidis</name>
    <dbReference type="NCBI Taxonomy" id="2709157"/>
    <lineage>
        <taxon>Bacteria</taxon>
        <taxon>Bacillati</taxon>
        <taxon>Bacillota</taxon>
        <taxon>Bacilli</taxon>
        <taxon>Lactobacillales</taxon>
        <taxon>Streptococcaceae</taxon>
        <taxon>Pseudolactococcus</taxon>
    </lineage>
</organism>
<dbReference type="EMBL" id="BLLI01000077">
    <property type="protein sequence ID" value="GFH43327.1"/>
    <property type="molecule type" value="Genomic_DNA"/>
</dbReference>